<comment type="function">
    <text evidence="10">Mediates both low-affinity uptake and efflux of sugar across the membrane.</text>
</comment>
<dbReference type="FunFam" id="1.20.1280.290:FF:000001">
    <property type="entry name" value="Bidirectional sugar transporter SWEET"/>
    <property type="match status" value="1"/>
</dbReference>
<evidence type="ECO:0000256" key="9">
    <source>
        <dbReference type="ARBA" id="ARBA00023136"/>
    </source>
</evidence>
<evidence type="ECO:0000256" key="2">
    <source>
        <dbReference type="ARBA" id="ARBA00007809"/>
    </source>
</evidence>
<feature type="transmembrane region" description="Helical" evidence="10">
    <location>
        <begin position="166"/>
        <end position="185"/>
    </location>
</feature>
<dbReference type="GO" id="GO:0051119">
    <property type="term" value="F:sugar transmembrane transporter activity"/>
    <property type="evidence" value="ECO:0007669"/>
    <property type="project" value="InterPro"/>
</dbReference>
<sequence length="299" mass="33420">MAFMSFSANPGAFTFGILGNIISFMVFLAPLSTFYRIYKKKSTEDFQCLPYLVALFSSMLWLYYALIKKDVILLVTINSFGFFIEIFYIAMFITYATNKARKLTIKIFLAMNVGCFALILLVTHFAIHGSLRVQVLGWICVSIAVSVFAAPLSVMAQVIRTKSVEYMPFNLSFTLTISAITWFGYGLGLGKLQHHPMASLQQQLSLVLVPSPFQLPNIVGFTLGLLQMVLYAIYRKRGMKKKEIGVAELEKGKEQEPMKAVVVVKPLGDAEVYLVPENDAKVDIDNVNQQTQGGNECKV</sequence>
<keyword evidence="9 10" id="KW-0472">Membrane</keyword>
<keyword evidence="7" id="KW-0677">Repeat</keyword>
<organism evidence="11 12">
    <name type="scientific">Lupinus angustifolius</name>
    <name type="common">Narrow-leaved blue lupine</name>
    <dbReference type="NCBI Taxonomy" id="3871"/>
    <lineage>
        <taxon>Eukaryota</taxon>
        <taxon>Viridiplantae</taxon>
        <taxon>Streptophyta</taxon>
        <taxon>Embryophyta</taxon>
        <taxon>Tracheophyta</taxon>
        <taxon>Spermatophyta</taxon>
        <taxon>Magnoliopsida</taxon>
        <taxon>eudicotyledons</taxon>
        <taxon>Gunneridae</taxon>
        <taxon>Pentapetalae</taxon>
        <taxon>rosids</taxon>
        <taxon>fabids</taxon>
        <taxon>Fabales</taxon>
        <taxon>Fabaceae</taxon>
        <taxon>Papilionoideae</taxon>
        <taxon>50 kb inversion clade</taxon>
        <taxon>genistoids sensu lato</taxon>
        <taxon>core genistoids</taxon>
        <taxon>Genisteae</taxon>
        <taxon>Lupinus</taxon>
    </lineage>
</organism>
<evidence type="ECO:0000256" key="1">
    <source>
        <dbReference type="ARBA" id="ARBA00004651"/>
    </source>
</evidence>
<keyword evidence="4" id="KW-1003">Cell membrane</keyword>
<name>A0A1J7GPK0_LUPAN</name>
<dbReference type="AlphaFoldDB" id="A0A1J7GPK0"/>
<evidence type="ECO:0000256" key="5">
    <source>
        <dbReference type="ARBA" id="ARBA00022597"/>
    </source>
</evidence>
<dbReference type="GO" id="GO:0008515">
    <property type="term" value="F:sucrose transmembrane transporter activity"/>
    <property type="evidence" value="ECO:0007669"/>
    <property type="project" value="UniProtKB-ARBA"/>
</dbReference>
<comment type="similarity">
    <text evidence="2 10">Belongs to the SWEET sugar transporter family.</text>
</comment>
<dbReference type="FunFam" id="1.20.1280.290:FF:000003">
    <property type="entry name" value="Bidirectional sugar transporter SWEET"/>
    <property type="match status" value="1"/>
</dbReference>
<evidence type="ECO:0000313" key="12">
    <source>
        <dbReference type="Proteomes" id="UP000188354"/>
    </source>
</evidence>
<reference evidence="11 12" key="1">
    <citation type="journal article" date="2017" name="Plant Biotechnol. J.">
        <title>A comprehensive draft genome sequence for lupin (Lupinus angustifolius), an emerging health food: insights into plant-microbe interactions and legume evolution.</title>
        <authorList>
            <person name="Hane J.K."/>
            <person name="Ming Y."/>
            <person name="Kamphuis L.G."/>
            <person name="Nelson M.N."/>
            <person name="Garg G."/>
            <person name="Atkins C.A."/>
            <person name="Bayer P.E."/>
            <person name="Bravo A."/>
            <person name="Bringans S."/>
            <person name="Cannon S."/>
            <person name="Edwards D."/>
            <person name="Foley R."/>
            <person name="Gao L.L."/>
            <person name="Harrison M.J."/>
            <person name="Huang W."/>
            <person name="Hurgobin B."/>
            <person name="Li S."/>
            <person name="Liu C.W."/>
            <person name="McGrath A."/>
            <person name="Morahan G."/>
            <person name="Murray J."/>
            <person name="Weller J."/>
            <person name="Jian J."/>
            <person name="Singh K.B."/>
        </authorList>
    </citation>
    <scope>NUCLEOTIDE SEQUENCE [LARGE SCALE GENOMIC DNA]</scope>
    <source>
        <strain evidence="12">cv. Tanjil</strain>
        <tissue evidence="11">Whole plant</tissue>
    </source>
</reference>
<dbReference type="Pfam" id="PF03083">
    <property type="entry name" value="MtN3_slv"/>
    <property type="match status" value="2"/>
</dbReference>
<accession>A0A1J7GPK0</accession>
<evidence type="ECO:0000256" key="4">
    <source>
        <dbReference type="ARBA" id="ARBA00022475"/>
    </source>
</evidence>
<dbReference type="GO" id="GO:0005886">
    <property type="term" value="C:plasma membrane"/>
    <property type="evidence" value="ECO:0007669"/>
    <property type="project" value="UniProtKB-SubCell"/>
</dbReference>
<evidence type="ECO:0000256" key="10">
    <source>
        <dbReference type="RuleBase" id="RU910715"/>
    </source>
</evidence>
<evidence type="ECO:0000256" key="8">
    <source>
        <dbReference type="ARBA" id="ARBA00022989"/>
    </source>
</evidence>
<feature type="transmembrane region" description="Helical" evidence="10">
    <location>
        <begin position="49"/>
        <end position="66"/>
    </location>
</feature>
<comment type="subcellular location">
    <subcellularLocation>
        <location evidence="1 10">Cell membrane</location>
        <topology evidence="1 10">Multi-pass membrane protein</topology>
    </subcellularLocation>
</comment>
<dbReference type="Proteomes" id="UP000188354">
    <property type="component" value="Chromosome LG16"/>
</dbReference>
<dbReference type="PANTHER" id="PTHR10791">
    <property type="entry name" value="RAG1-ACTIVATING PROTEIN 1"/>
    <property type="match status" value="1"/>
</dbReference>
<protein>
    <recommendedName>
        <fullName evidence="10">Bidirectional sugar transporter SWEET</fullName>
    </recommendedName>
</protein>
<feature type="transmembrane region" description="Helical" evidence="10">
    <location>
        <begin position="12"/>
        <end position="37"/>
    </location>
</feature>
<evidence type="ECO:0000256" key="3">
    <source>
        <dbReference type="ARBA" id="ARBA00022448"/>
    </source>
</evidence>
<keyword evidence="5 10" id="KW-0762">Sugar transport</keyword>
<feature type="transmembrane region" description="Helical" evidence="10">
    <location>
        <begin position="107"/>
        <end position="127"/>
    </location>
</feature>
<keyword evidence="8 10" id="KW-1133">Transmembrane helix</keyword>
<dbReference type="Gene3D" id="1.20.1280.290">
    <property type="match status" value="2"/>
</dbReference>
<evidence type="ECO:0000313" key="11">
    <source>
        <dbReference type="EMBL" id="OIV96225.1"/>
    </source>
</evidence>
<gene>
    <name evidence="11" type="ORF">TanjilG_14902</name>
</gene>
<dbReference type="InterPro" id="IPR047664">
    <property type="entry name" value="SWEET"/>
</dbReference>
<keyword evidence="3 10" id="KW-0813">Transport</keyword>
<keyword evidence="12" id="KW-1185">Reference proteome</keyword>
<dbReference type="PANTHER" id="PTHR10791:SF222">
    <property type="entry name" value="BIDIRECTIONAL SUGAR TRANSPORTER SWEET15"/>
    <property type="match status" value="1"/>
</dbReference>
<dbReference type="OMA" id="MITHFAV"/>
<feature type="transmembrane region" description="Helical" evidence="10">
    <location>
        <begin position="133"/>
        <end position="154"/>
    </location>
</feature>
<proteinExistence type="inferred from homology"/>
<keyword evidence="6 10" id="KW-0812">Transmembrane</keyword>
<feature type="transmembrane region" description="Helical" evidence="10">
    <location>
        <begin position="215"/>
        <end position="234"/>
    </location>
</feature>
<evidence type="ECO:0000256" key="7">
    <source>
        <dbReference type="ARBA" id="ARBA00022737"/>
    </source>
</evidence>
<dbReference type="InterPro" id="IPR004316">
    <property type="entry name" value="SWEET_rpt"/>
</dbReference>
<dbReference type="Gramene" id="OIV96225">
    <property type="protein sequence ID" value="OIV96225"/>
    <property type="gene ID" value="TanjilG_14902"/>
</dbReference>
<evidence type="ECO:0000256" key="6">
    <source>
        <dbReference type="ARBA" id="ARBA00022692"/>
    </source>
</evidence>
<feature type="transmembrane region" description="Helical" evidence="10">
    <location>
        <begin position="72"/>
        <end position="95"/>
    </location>
</feature>
<dbReference type="EMBL" id="CM007376">
    <property type="protein sequence ID" value="OIV96225.1"/>
    <property type="molecule type" value="Genomic_DNA"/>
</dbReference>